<dbReference type="EMBL" id="WJBD01000006">
    <property type="protein sequence ID" value="MBC3888014.1"/>
    <property type="molecule type" value="Genomic_DNA"/>
</dbReference>
<evidence type="ECO:0000259" key="12">
    <source>
        <dbReference type="Pfam" id="PF13735"/>
    </source>
</evidence>
<evidence type="ECO:0000313" key="13">
    <source>
        <dbReference type="EMBL" id="MBC3888014.1"/>
    </source>
</evidence>
<dbReference type="Pfam" id="PF12627">
    <property type="entry name" value="PolyA_pol_RNAbd"/>
    <property type="match status" value="1"/>
</dbReference>
<feature type="domain" description="CCA-adding enzyme C-terminal" evidence="12">
    <location>
        <begin position="332"/>
        <end position="473"/>
    </location>
</feature>
<keyword evidence="8 9" id="KW-0694">RNA-binding</keyword>
<evidence type="ECO:0000313" key="14">
    <source>
        <dbReference type="Proteomes" id="UP000616595"/>
    </source>
</evidence>
<evidence type="ECO:0000256" key="2">
    <source>
        <dbReference type="ARBA" id="ARBA00022679"/>
    </source>
</evidence>
<dbReference type="CDD" id="cd05398">
    <property type="entry name" value="NT_ClassII-CCAase"/>
    <property type="match status" value="1"/>
</dbReference>
<dbReference type="OrthoDB" id="9805698at2"/>
<dbReference type="GO" id="GO:0046872">
    <property type="term" value="F:metal ion binding"/>
    <property type="evidence" value="ECO:0007669"/>
    <property type="project" value="UniProtKB-KW"/>
</dbReference>
<keyword evidence="14" id="KW-1185">Reference proteome</keyword>
<keyword evidence="4" id="KW-0548">Nucleotidyltransferase</keyword>
<organism evidence="13 14">
    <name type="scientific">Acetobacterium paludosum</name>
    <dbReference type="NCBI Taxonomy" id="52693"/>
    <lineage>
        <taxon>Bacteria</taxon>
        <taxon>Bacillati</taxon>
        <taxon>Bacillota</taxon>
        <taxon>Clostridia</taxon>
        <taxon>Eubacteriales</taxon>
        <taxon>Eubacteriaceae</taxon>
        <taxon>Acetobacterium</taxon>
    </lineage>
</organism>
<evidence type="ECO:0000256" key="3">
    <source>
        <dbReference type="ARBA" id="ARBA00022694"/>
    </source>
</evidence>
<sequence>MLLPREQPCRDIPWKILPRKQSWGCALLPMILVWETMKLELPNSVKKAFEMLDNSGFCGYLVGGSVRDCLLEKTPLDFDMTSDATPAEIKACFSNYRVIETGIRHGTVTVIIDGHSIEITTHRREGNYSDKRHPDEVMFTKNLDEDLARRDFTMNALAYHPQKGFVDLFGGIEDIQEKRIRCVGDPRERMNEDALRILRALRFASVLGFALEEETQKAVNEACEQLKEISAERIAAEMVKLLCGKNVKRVLLEETTVLGAVIPELLPAKDFDQKNPHHCYDILTHTAVALENLPPTPHLRWTMLFHDLGKPATYSRDALGIGHFNGHSRQSESLAKHRLNALKLDKESIAKICKLIKYHDTVVEPSKKSVKRWLNRLSESLFRDLLEIKRADVLAQSLEYRFRLDGLAELENILSEVIAENECFSLKDLAINGNDLIAMGIADGPEIGRLLKHLLENVMDDEVENAKEVLIEKIKEIKQC</sequence>
<dbReference type="PANTHER" id="PTHR46173">
    <property type="entry name" value="CCA TRNA NUCLEOTIDYLTRANSFERASE 1, MITOCHONDRIAL"/>
    <property type="match status" value="1"/>
</dbReference>
<dbReference type="Gene3D" id="1.10.246.80">
    <property type="match status" value="1"/>
</dbReference>
<evidence type="ECO:0000256" key="7">
    <source>
        <dbReference type="ARBA" id="ARBA00022842"/>
    </source>
</evidence>
<evidence type="ECO:0000256" key="1">
    <source>
        <dbReference type="ARBA" id="ARBA00001946"/>
    </source>
</evidence>
<dbReference type="InterPro" id="IPR002646">
    <property type="entry name" value="PolA_pol_head_dom"/>
</dbReference>
<keyword evidence="7" id="KW-0460">Magnesium</keyword>
<comment type="cofactor">
    <cofactor evidence="1">
        <name>Mg(2+)</name>
        <dbReference type="ChEBI" id="CHEBI:18420"/>
    </cofactor>
</comment>
<comment type="similarity">
    <text evidence="9">Belongs to the tRNA nucleotidyltransferase/poly(A) polymerase family.</text>
</comment>
<dbReference type="InterPro" id="IPR043519">
    <property type="entry name" value="NT_sf"/>
</dbReference>
<dbReference type="InterPro" id="IPR050264">
    <property type="entry name" value="Bact_CCA-adding_enz_type3_sf"/>
</dbReference>
<reference evidence="13" key="1">
    <citation type="submission" date="2019-10" db="EMBL/GenBank/DDBJ databases">
        <authorList>
            <person name="Ross D.E."/>
            <person name="Gulliver D."/>
        </authorList>
    </citation>
    <scope>NUCLEOTIDE SEQUENCE</scope>
    <source>
        <strain evidence="13">DER-2019</strain>
    </source>
</reference>
<evidence type="ECO:0000256" key="5">
    <source>
        <dbReference type="ARBA" id="ARBA00022723"/>
    </source>
</evidence>
<accession>A0A923HST0</accession>
<dbReference type="PANTHER" id="PTHR46173:SF1">
    <property type="entry name" value="CCA TRNA NUCLEOTIDYLTRANSFERASE 1, MITOCHONDRIAL"/>
    <property type="match status" value="1"/>
</dbReference>
<dbReference type="Gene3D" id="1.10.3090.10">
    <property type="entry name" value="cca-adding enzyme, domain 2"/>
    <property type="match status" value="1"/>
</dbReference>
<dbReference type="SUPFAM" id="SSF81891">
    <property type="entry name" value="Poly A polymerase C-terminal region-like"/>
    <property type="match status" value="1"/>
</dbReference>
<dbReference type="Proteomes" id="UP000616595">
    <property type="component" value="Unassembled WGS sequence"/>
</dbReference>
<feature type="domain" description="Poly A polymerase head" evidence="10">
    <location>
        <begin position="60"/>
        <end position="181"/>
    </location>
</feature>
<protein>
    <submittedName>
        <fullName evidence="13">HD domain-containing protein</fullName>
    </submittedName>
</protein>
<dbReference type="GO" id="GO:0016779">
    <property type="term" value="F:nucleotidyltransferase activity"/>
    <property type="evidence" value="ECO:0007669"/>
    <property type="project" value="UniProtKB-KW"/>
</dbReference>
<proteinExistence type="inferred from homology"/>
<name>A0A923HST0_9FIRM</name>
<dbReference type="Pfam" id="PF13735">
    <property type="entry name" value="tRNA_NucTran2_2"/>
    <property type="match status" value="1"/>
</dbReference>
<evidence type="ECO:0000256" key="8">
    <source>
        <dbReference type="ARBA" id="ARBA00022884"/>
    </source>
</evidence>
<dbReference type="GO" id="GO:0000166">
    <property type="term" value="F:nucleotide binding"/>
    <property type="evidence" value="ECO:0007669"/>
    <property type="project" value="UniProtKB-KW"/>
</dbReference>
<dbReference type="AlphaFoldDB" id="A0A923HST0"/>
<keyword evidence="3" id="KW-0819">tRNA processing</keyword>
<feature type="domain" description="tRNA nucleotidyltransferase/poly(A) polymerase RNA and SrmB- binding" evidence="11">
    <location>
        <begin position="208"/>
        <end position="266"/>
    </location>
</feature>
<evidence type="ECO:0000259" key="11">
    <source>
        <dbReference type="Pfam" id="PF12627"/>
    </source>
</evidence>
<evidence type="ECO:0000256" key="9">
    <source>
        <dbReference type="RuleBase" id="RU003953"/>
    </source>
</evidence>
<gene>
    <name evidence="13" type="ORF">GH810_06805</name>
</gene>
<keyword evidence="6" id="KW-0547">Nucleotide-binding</keyword>
<evidence type="ECO:0000256" key="4">
    <source>
        <dbReference type="ARBA" id="ARBA00022695"/>
    </source>
</evidence>
<keyword evidence="2 9" id="KW-0808">Transferase</keyword>
<dbReference type="InterPro" id="IPR032828">
    <property type="entry name" value="PolyA_RNA-bd"/>
</dbReference>
<dbReference type="GO" id="GO:0000049">
    <property type="term" value="F:tRNA binding"/>
    <property type="evidence" value="ECO:0007669"/>
    <property type="project" value="TreeGrafter"/>
</dbReference>
<dbReference type="Gene3D" id="3.30.460.10">
    <property type="entry name" value="Beta Polymerase, domain 2"/>
    <property type="match status" value="1"/>
</dbReference>
<dbReference type="SUPFAM" id="SSF81301">
    <property type="entry name" value="Nucleotidyltransferase"/>
    <property type="match status" value="1"/>
</dbReference>
<dbReference type="InterPro" id="IPR032810">
    <property type="entry name" value="CCA-adding_enz_C"/>
</dbReference>
<dbReference type="Pfam" id="PF01743">
    <property type="entry name" value="PolyA_pol"/>
    <property type="match status" value="1"/>
</dbReference>
<keyword evidence="5" id="KW-0479">Metal-binding</keyword>
<dbReference type="GO" id="GO:0008033">
    <property type="term" value="P:tRNA processing"/>
    <property type="evidence" value="ECO:0007669"/>
    <property type="project" value="UniProtKB-KW"/>
</dbReference>
<reference evidence="13" key="2">
    <citation type="submission" date="2020-10" db="EMBL/GenBank/DDBJ databases">
        <title>Comparative genomics of the Acetobacterium genus.</title>
        <authorList>
            <person name="Marshall C."/>
            <person name="May H."/>
            <person name="Norman S."/>
        </authorList>
    </citation>
    <scope>NUCLEOTIDE SEQUENCE</scope>
    <source>
        <strain evidence="13">DER-2019</strain>
    </source>
</reference>
<evidence type="ECO:0000256" key="6">
    <source>
        <dbReference type="ARBA" id="ARBA00022741"/>
    </source>
</evidence>
<comment type="caution">
    <text evidence="13">The sequence shown here is derived from an EMBL/GenBank/DDBJ whole genome shotgun (WGS) entry which is preliminary data.</text>
</comment>
<evidence type="ECO:0000259" key="10">
    <source>
        <dbReference type="Pfam" id="PF01743"/>
    </source>
</evidence>